<feature type="transmembrane region" description="Helical" evidence="1">
    <location>
        <begin position="138"/>
        <end position="155"/>
    </location>
</feature>
<feature type="transmembrane region" description="Helical" evidence="1">
    <location>
        <begin position="335"/>
        <end position="357"/>
    </location>
</feature>
<feature type="transmembrane region" description="Helical" evidence="1">
    <location>
        <begin position="12"/>
        <end position="31"/>
    </location>
</feature>
<feature type="non-terminal residue" evidence="2">
    <location>
        <position position="400"/>
    </location>
</feature>
<evidence type="ECO:0008006" key="4">
    <source>
        <dbReference type="Google" id="ProtNLM"/>
    </source>
</evidence>
<reference evidence="2 3" key="1">
    <citation type="journal article" date="2017" name="ISME J.">
        <title>Energy and carbon metabolisms in a deep terrestrial subsurface fluid microbial community.</title>
        <authorList>
            <person name="Momper L."/>
            <person name="Jungbluth S.P."/>
            <person name="Lee M.D."/>
            <person name="Amend J.P."/>
        </authorList>
    </citation>
    <scope>NUCLEOTIDE SEQUENCE [LARGE SCALE GENOMIC DNA]</scope>
    <source>
        <strain evidence="2">SURF_29</strain>
    </source>
</reference>
<dbReference type="EMBL" id="QZJW01000018">
    <property type="protein sequence ID" value="RJO61502.1"/>
    <property type="molecule type" value="Genomic_DNA"/>
</dbReference>
<proteinExistence type="predicted"/>
<comment type="caution">
    <text evidence="2">The sequence shown here is derived from an EMBL/GenBank/DDBJ whole genome shotgun (WGS) entry which is preliminary data.</text>
</comment>
<evidence type="ECO:0000256" key="1">
    <source>
        <dbReference type="SAM" id="Phobius"/>
    </source>
</evidence>
<gene>
    <name evidence="2" type="ORF">C4544_02530</name>
</gene>
<accession>A0A419DEJ3</accession>
<feature type="transmembrane region" description="Helical" evidence="1">
    <location>
        <begin position="304"/>
        <end position="328"/>
    </location>
</feature>
<feature type="transmembrane region" description="Helical" evidence="1">
    <location>
        <begin position="363"/>
        <end position="382"/>
    </location>
</feature>
<evidence type="ECO:0000313" key="3">
    <source>
        <dbReference type="Proteomes" id="UP000285655"/>
    </source>
</evidence>
<protein>
    <recommendedName>
        <fullName evidence="4">Glycosyltransferase RgtA/B/C/D-like domain-containing protein</fullName>
    </recommendedName>
</protein>
<keyword evidence="1" id="KW-0812">Transmembrane</keyword>
<dbReference type="Proteomes" id="UP000285655">
    <property type="component" value="Unassembled WGS sequence"/>
</dbReference>
<name>A0A419DEJ3_9BACT</name>
<organism evidence="2 3">
    <name type="scientific">candidate division WS5 bacterium</name>
    <dbReference type="NCBI Taxonomy" id="2093353"/>
    <lineage>
        <taxon>Bacteria</taxon>
        <taxon>candidate division WS5</taxon>
    </lineage>
</organism>
<feature type="transmembrane region" description="Helical" evidence="1">
    <location>
        <begin position="111"/>
        <end position="131"/>
    </location>
</feature>
<keyword evidence="1" id="KW-0472">Membrane</keyword>
<feature type="transmembrane region" description="Helical" evidence="1">
    <location>
        <begin position="161"/>
        <end position="179"/>
    </location>
</feature>
<feature type="transmembrane region" description="Helical" evidence="1">
    <location>
        <begin position="235"/>
        <end position="255"/>
    </location>
</feature>
<sequence length="400" mass="45731">MVSYPSNKQTLVLTSLFLLLFFLASMSIFVFQNHESGFATDHRGQTSSMGATLSKSLMIENKHLVMLIGKQLNDNGEIYYHYYNRFPVFEYLITGAVMQIFEPDLAMQIYIARQVMNLFLLVALMICFHIVKEILNDRLLALSVSFWVFSSYYILYYNDMISNMSTPLTGFVLALLIVVKSYKDKLRTSMLILLSMFSIFTGWQSYAVFVAWFLVDTIAFFLEKKKKRTFDKTVFNRPSFIALISSIVFGSLVLGGQILNEWALKGGSFLGIPTIQGVIRRFGLAQATDLMEYPNLFDKDLSKWHYFLIIQAFRIFVMIVPFAGVIVSKVAKPDLVSLAPGMLFALISGLMFVFGIVRFRNNIDFKIVSIFALSGLVWAIPLRHYVAWHDHQSVFYIGLP</sequence>
<feature type="transmembrane region" description="Helical" evidence="1">
    <location>
        <begin position="191"/>
        <end position="215"/>
    </location>
</feature>
<dbReference type="AlphaFoldDB" id="A0A419DEJ3"/>
<keyword evidence="1" id="KW-1133">Transmembrane helix</keyword>
<evidence type="ECO:0000313" key="2">
    <source>
        <dbReference type="EMBL" id="RJO61502.1"/>
    </source>
</evidence>